<evidence type="ECO:0000313" key="3">
    <source>
        <dbReference type="Proteomes" id="UP000189681"/>
    </source>
</evidence>
<dbReference type="InterPro" id="IPR002909">
    <property type="entry name" value="IPT_dom"/>
</dbReference>
<dbReference type="Gene3D" id="2.60.40.10">
    <property type="entry name" value="Immunoglobulins"/>
    <property type="match status" value="1"/>
</dbReference>
<comment type="caution">
    <text evidence="2">The sequence shown here is derived from an EMBL/GenBank/DDBJ whole genome shotgun (WGS) entry which is preliminary data.</text>
</comment>
<dbReference type="Pfam" id="PF01833">
    <property type="entry name" value="TIG"/>
    <property type="match status" value="1"/>
</dbReference>
<dbReference type="Proteomes" id="UP000189681">
    <property type="component" value="Unassembled WGS sequence"/>
</dbReference>
<dbReference type="SUPFAM" id="SSF81296">
    <property type="entry name" value="E set domains"/>
    <property type="match status" value="1"/>
</dbReference>
<evidence type="ECO:0000313" key="2">
    <source>
        <dbReference type="EMBL" id="OOP56039.1"/>
    </source>
</evidence>
<gene>
    <name evidence="2" type="ORF">AYP45_11395</name>
</gene>
<dbReference type="PANTHER" id="PTHR35580">
    <property type="entry name" value="CELL SURFACE GLYCOPROTEIN (S-LAYER PROTEIN)-LIKE PROTEIN"/>
    <property type="match status" value="1"/>
</dbReference>
<dbReference type="InterPro" id="IPR052918">
    <property type="entry name" value="Motility_Chemotaxis_Reg"/>
</dbReference>
<evidence type="ECO:0000259" key="1">
    <source>
        <dbReference type="Pfam" id="PF01833"/>
    </source>
</evidence>
<sequence>MTGPAASTDFPTTSGAYDTSFNAGDVFVSKLDNGLTSLLASTYLGGSGSDGGFSLTLDTGGNVYVTGNTGSSDFPTTNGAYDTSFNGGYYDVFVSKLDGNLSNGTAQPYINNLSSYFGTPGTAVTMNGVHFGVTQGVVNFGATTASVTSWNDTSIVITVPELPPETYSISVTTNGQTSNALSFLLTEAPSGSDFSIDAKPPKQTVVRGSFALYSVFIKSINGFNKPVTLQVNGLPQGASASFQRNPVFPGEWVDLTITTTKKTPVKIHSFTVKGRSPGLKHVKSAKLEVKPAKTVVNLKRSYSPELTVLLIATNKNQAGDKIIANVSLINTTGTWVKATLNQEEQNSASINKFEDYVILLGPYATKSLGPITFQKGEHLHYDGDRVSFEPLTVLAIDLFLRGALGHEVPPNAFMNVFSYYDYGNTLLGDVLRKLLDEEFGCSSLAIDFGRDLKEGNAIGVLNDLAELLQCTGAIKQEMQKLFMQVLKNKKLAKKAANFLDDGVAKILGLLQIPDHYVEFNILMCPSLVPPIDGYFESLGLCNTLGSPLEGFVRLEAVAE</sequence>
<dbReference type="AlphaFoldDB" id="A0A1V4ASD1"/>
<dbReference type="InterPro" id="IPR010620">
    <property type="entry name" value="SBBP_repeat"/>
</dbReference>
<dbReference type="InterPro" id="IPR013783">
    <property type="entry name" value="Ig-like_fold"/>
</dbReference>
<protein>
    <recommendedName>
        <fullName evidence="1">IPT/TIG domain-containing protein</fullName>
    </recommendedName>
</protein>
<feature type="domain" description="IPT/TIG" evidence="1">
    <location>
        <begin position="108"/>
        <end position="183"/>
    </location>
</feature>
<proteinExistence type="predicted"/>
<dbReference type="PANTHER" id="PTHR35580:SF1">
    <property type="entry name" value="PHYTASE-LIKE DOMAIN-CONTAINING PROTEIN"/>
    <property type="match status" value="1"/>
</dbReference>
<organism evidence="2 3">
    <name type="scientific">Candidatus Brocadia carolinensis</name>
    <dbReference type="NCBI Taxonomy" id="1004156"/>
    <lineage>
        <taxon>Bacteria</taxon>
        <taxon>Pseudomonadati</taxon>
        <taxon>Planctomycetota</taxon>
        <taxon>Candidatus Brocadiia</taxon>
        <taxon>Candidatus Brocadiales</taxon>
        <taxon>Candidatus Brocadiaceae</taxon>
        <taxon>Candidatus Brocadia</taxon>
    </lineage>
</organism>
<accession>A0A1V4ASD1</accession>
<dbReference type="Pfam" id="PF06739">
    <property type="entry name" value="SBBP"/>
    <property type="match status" value="1"/>
</dbReference>
<name>A0A1V4ASD1_9BACT</name>
<dbReference type="InterPro" id="IPR014756">
    <property type="entry name" value="Ig_E-set"/>
</dbReference>
<dbReference type="EMBL" id="AYTS01000105">
    <property type="protein sequence ID" value="OOP56039.1"/>
    <property type="molecule type" value="Genomic_DNA"/>
</dbReference>
<reference evidence="2 3" key="1">
    <citation type="journal article" date="2017" name="Water Res.">
        <title>Discovery and metagenomic analysis of an anammox bacterial enrichment related to Candidatus "Brocadia caroliniensis" in a full-scale glycerol-fed nitritation-denitritation separate centrate treatment process.</title>
        <authorList>
            <person name="Park H."/>
            <person name="Brotto A.C."/>
            <person name="van Loosdrecht M.C."/>
            <person name="Chandran K."/>
        </authorList>
    </citation>
    <scope>NUCLEOTIDE SEQUENCE [LARGE SCALE GENOMIC DNA]</scope>
    <source>
        <strain evidence="2">26THWARD</strain>
    </source>
</reference>
<dbReference type="STRING" id="1004156.AYP45_11395"/>